<accession>A0A9D9EJT8</accession>
<reference evidence="2" key="2">
    <citation type="journal article" date="2021" name="PeerJ">
        <title>Extensive microbial diversity within the chicken gut microbiome revealed by metagenomics and culture.</title>
        <authorList>
            <person name="Gilroy R."/>
            <person name="Ravi A."/>
            <person name="Getino M."/>
            <person name="Pursley I."/>
            <person name="Horton D.L."/>
            <person name="Alikhan N.F."/>
            <person name="Baker D."/>
            <person name="Gharbi K."/>
            <person name="Hall N."/>
            <person name="Watson M."/>
            <person name="Adriaenssens E.M."/>
            <person name="Foster-Nyarko E."/>
            <person name="Jarju S."/>
            <person name="Secka A."/>
            <person name="Antonio M."/>
            <person name="Oren A."/>
            <person name="Chaudhuri R.R."/>
            <person name="La Ragione R."/>
            <person name="Hildebrand F."/>
            <person name="Pallen M.J."/>
        </authorList>
    </citation>
    <scope>NUCLEOTIDE SEQUENCE</scope>
    <source>
        <strain evidence="2">20514</strain>
    </source>
</reference>
<proteinExistence type="predicted"/>
<evidence type="ECO:0000313" key="3">
    <source>
        <dbReference type="Proteomes" id="UP000810252"/>
    </source>
</evidence>
<sequence length="204" mass="22961">MDGNICRHCGYVRITFPSVLPEAISRMEEERVAVMRKRLEAEQEAERRYGEESRKDKEQIGELTRKLDISGKLAARLEAEKQELQQRLEELSAGPRNPLKGVVIIEDVAHDVRAAFPVYEGLNTYGSDPGSGLHHQIKFRVRGYAFLPVHFSVLTTDKGLKIEPAEGVELYRNGGLLQEAAYARQSDNFVSGDNKIRVNISPIV</sequence>
<organism evidence="2 3">
    <name type="scientific">Candidatus Cryptobacteroides merdigallinarum</name>
    <dbReference type="NCBI Taxonomy" id="2840770"/>
    <lineage>
        <taxon>Bacteria</taxon>
        <taxon>Pseudomonadati</taxon>
        <taxon>Bacteroidota</taxon>
        <taxon>Bacteroidia</taxon>
        <taxon>Bacteroidales</taxon>
        <taxon>Candidatus Cryptobacteroides</taxon>
    </lineage>
</organism>
<dbReference type="AlphaFoldDB" id="A0A9D9EJT8"/>
<name>A0A9D9EJT8_9BACT</name>
<reference evidence="2" key="1">
    <citation type="submission" date="2020-10" db="EMBL/GenBank/DDBJ databases">
        <authorList>
            <person name="Gilroy R."/>
        </authorList>
    </citation>
    <scope>NUCLEOTIDE SEQUENCE</scope>
    <source>
        <strain evidence="2">20514</strain>
    </source>
</reference>
<dbReference type="EMBL" id="JADIMQ010000112">
    <property type="protein sequence ID" value="MBO8449157.1"/>
    <property type="molecule type" value="Genomic_DNA"/>
</dbReference>
<dbReference type="Proteomes" id="UP000810252">
    <property type="component" value="Unassembled WGS sequence"/>
</dbReference>
<feature type="coiled-coil region" evidence="1">
    <location>
        <begin position="24"/>
        <end position="94"/>
    </location>
</feature>
<keyword evidence="1" id="KW-0175">Coiled coil</keyword>
<comment type="caution">
    <text evidence="2">The sequence shown here is derived from an EMBL/GenBank/DDBJ whole genome shotgun (WGS) entry which is preliminary data.</text>
</comment>
<evidence type="ECO:0000256" key="1">
    <source>
        <dbReference type="SAM" id="Coils"/>
    </source>
</evidence>
<evidence type="ECO:0000313" key="2">
    <source>
        <dbReference type="EMBL" id="MBO8449157.1"/>
    </source>
</evidence>
<gene>
    <name evidence="2" type="ORF">IAC29_07800</name>
</gene>
<protein>
    <submittedName>
        <fullName evidence="2">Uncharacterized protein</fullName>
    </submittedName>
</protein>